<dbReference type="Proteomes" id="UP000071561">
    <property type="component" value="Chromosome"/>
</dbReference>
<name>A0A127VBZ5_9SPHI</name>
<dbReference type="Pfam" id="PF12883">
    <property type="entry name" value="DUF3828"/>
    <property type="match status" value="1"/>
</dbReference>
<dbReference type="PROSITE" id="PS51257">
    <property type="entry name" value="PROKAR_LIPOPROTEIN"/>
    <property type="match status" value="1"/>
</dbReference>
<keyword evidence="3" id="KW-1185">Reference proteome</keyword>
<feature type="domain" description="DUF3828" evidence="1">
    <location>
        <begin position="27"/>
        <end position="147"/>
    </location>
</feature>
<dbReference type="KEGG" id="pcm:AY601_1960"/>
<dbReference type="AlphaFoldDB" id="A0A127VBZ5"/>
<gene>
    <name evidence="2" type="ORF">AY601_1960</name>
</gene>
<dbReference type="EMBL" id="CP014504">
    <property type="protein sequence ID" value="AMP98866.1"/>
    <property type="molecule type" value="Genomic_DNA"/>
</dbReference>
<accession>A0A127VBZ5</accession>
<dbReference type="InterPro" id="IPR032710">
    <property type="entry name" value="NTF2-like_dom_sf"/>
</dbReference>
<dbReference type="SUPFAM" id="SSF54427">
    <property type="entry name" value="NTF2-like"/>
    <property type="match status" value="1"/>
</dbReference>
<dbReference type="PATRIC" id="fig|188932.3.peg.2050"/>
<dbReference type="RefSeq" id="WP_068399876.1">
    <property type="nucleotide sequence ID" value="NZ_CP014504.1"/>
</dbReference>
<evidence type="ECO:0000313" key="3">
    <source>
        <dbReference type="Proteomes" id="UP000071561"/>
    </source>
</evidence>
<dbReference type="InterPro" id="IPR024289">
    <property type="entry name" value="DUF3828"/>
</dbReference>
<evidence type="ECO:0000313" key="2">
    <source>
        <dbReference type="EMBL" id="AMP98866.1"/>
    </source>
</evidence>
<organism evidence="2 3">
    <name type="scientific">Pedobacter cryoconitis</name>
    <dbReference type="NCBI Taxonomy" id="188932"/>
    <lineage>
        <taxon>Bacteria</taxon>
        <taxon>Pseudomonadati</taxon>
        <taxon>Bacteroidota</taxon>
        <taxon>Sphingobacteriia</taxon>
        <taxon>Sphingobacteriales</taxon>
        <taxon>Sphingobacteriaceae</taxon>
        <taxon>Pedobacter</taxon>
    </lineage>
</organism>
<proteinExistence type="predicted"/>
<reference evidence="2 3" key="1">
    <citation type="submission" date="2016-03" db="EMBL/GenBank/DDBJ databases">
        <title>Complete genome sequence of Pedobacter cryoconitis PAMC 27485.</title>
        <authorList>
            <person name="Lee J."/>
            <person name="Kim O.-S."/>
        </authorList>
    </citation>
    <scope>NUCLEOTIDE SEQUENCE [LARGE SCALE GENOMIC DNA]</scope>
    <source>
        <strain evidence="2 3">PAMC 27485</strain>
    </source>
</reference>
<sequence>MNSKILLSIIAAVILFGCTNSKSNSAAKAVDSFYKNYEGPFEEVNKTLLSRELATLIDKVVKLEAQSAAELKAANSTGKPAMIEGDIFTSLYESYTSFKIVRVKTDGDLATVRVEFTNNREGDIVWTDEVRLIRQNGNWKIDDVRYGLKNAPRPNLKKGLSDFLAPEPVVNES</sequence>
<dbReference type="Gene3D" id="3.10.450.50">
    <property type="match status" value="1"/>
</dbReference>
<evidence type="ECO:0000259" key="1">
    <source>
        <dbReference type="Pfam" id="PF12883"/>
    </source>
</evidence>
<protein>
    <recommendedName>
        <fullName evidence="1">DUF3828 domain-containing protein</fullName>
    </recommendedName>
</protein>
<dbReference type="OrthoDB" id="759561at2"/>